<organism evidence="8 9">
    <name type="scientific">Streptosporangium carneum</name>
    <dbReference type="NCBI Taxonomy" id="47481"/>
    <lineage>
        <taxon>Bacteria</taxon>
        <taxon>Bacillati</taxon>
        <taxon>Actinomycetota</taxon>
        <taxon>Actinomycetes</taxon>
        <taxon>Streptosporangiales</taxon>
        <taxon>Streptosporangiaceae</taxon>
        <taxon>Streptosporangium</taxon>
    </lineage>
</organism>
<dbReference type="AlphaFoldDB" id="A0A9W6MF56"/>
<evidence type="ECO:0000256" key="5">
    <source>
        <dbReference type="PIRSR" id="PIRSR604294-1"/>
    </source>
</evidence>
<dbReference type="PANTHER" id="PTHR10543">
    <property type="entry name" value="BETA-CAROTENE DIOXYGENASE"/>
    <property type="match status" value="1"/>
</dbReference>
<dbReference type="PANTHER" id="PTHR10543:SF89">
    <property type="entry name" value="CAROTENOID 9,10(9',10')-CLEAVAGE DIOXYGENASE 1"/>
    <property type="match status" value="1"/>
</dbReference>
<evidence type="ECO:0000256" key="6">
    <source>
        <dbReference type="RuleBase" id="RU364048"/>
    </source>
</evidence>
<evidence type="ECO:0000256" key="3">
    <source>
        <dbReference type="ARBA" id="ARBA00023002"/>
    </source>
</evidence>
<feature type="region of interest" description="Disordered" evidence="7">
    <location>
        <begin position="1"/>
        <end position="24"/>
    </location>
</feature>
<keyword evidence="4 5" id="KW-0408">Iron</keyword>
<comment type="similarity">
    <text evidence="1 6">Belongs to the carotenoid oxygenase family.</text>
</comment>
<dbReference type="EMBL" id="BSEV01000015">
    <property type="protein sequence ID" value="GLK12294.1"/>
    <property type="molecule type" value="Genomic_DNA"/>
</dbReference>
<evidence type="ECO:0000313" key="9">
    <source>
        <dbReference type="Proteomes" id="UP001143474"/>
    </source>
</evidence>
<evidence type="ECO:0000256" key="1">
    <source>
        <dbReference type="ARBA" id="ARBA00006787"/>
    </source>
</evidence>
<evidence type="ECO:0000256" key="4">
    <source>
        <dbReference type="ARBA" id="ARBA00023004"/>
    </source>
</evidence>
<reference evidence="8" key="1">
    <citation type="journal article" date="2014" name="Int. J. Syst. Evol. Microbiol.">
        <title>Complete genome sequence of Corynebacterium casei LMG S-19264T (=DSM 44701T), isolated from a smear-ripened cheese.</title>
        <authorList>
            <consortium name="US DOE Joint Genome Institute (JGI-PGF)"/>
            <person name="Walter F."/>
            <person name="Albersmeier A."/>
            <person name="Kalinowski J."/>
            <person name="Ruckert C."/>
        </authorList>
    </citation>
    <scope>NUCLEOTIDE SEQUENCE</scope>
    <source>
        <strain evidence="8">VKM Ac-2007</strain>
    </source>
</reference>
<keyword evidence="2 5" id="KW-0479">Metal-binding</keyword>
<dbReference type="InterPro" id="IPR004294">
    <property type="entry name" value="Carotenoid_Oase"/>
</dbReference>
<feature type="binding site" evidence="5">
    <location>
        <position position="164"/>
    </location>
    <ligand>
        <name>Fe cation</name>
        <dbReference type="ChEBI" id="CHEBI:24875"/>
        <note>catalytic</note>
    </ligand>
</feature>
<accession>A0A9W6MF56</accession>
<name>A0A9W6MF56_9ACTN</name>
<comment type="caution">
    <text evidence="8">The sequence shown here is derived from an EMBL/GenBank/DDBJ whole genome shotgun (WGS) entry which is preliminary data.</text>
</comment>
<evidence type="ECO:0000256" key="7">
    <source>
        <dbReference type="SAM" id="MobiDB-lite"/>
    </source>
</evidence>
<evidence type="ECO:0000313" key="8">
    <source>
        <dbReference type="EMBL" id="GLK12294.1"/>
    </source>
</evidence>
<sequence length="413" mass="44182">MAAPARASHPAPATAFPVADRPSSQERLPVEGVLPADLDGCFLQAFPHPAEAGRPGGGFVLSGIRLGGGEATRHRARTTARHETPLGPLPALAPPIRLARTVTGAPRTPGHVTLARPVRDPSTREWHTVASYPGLGHAEHLTAGPDGVVSRAQPFTLDGAPLMHAVALTGRHVVVFDLPVVYRHAAALVGARLPYAWRPDRPARVGLLPREGTAEPRWFPVDPCYVFHAVNAYEEEGRVIVDAVRRPRAFDATPDASDVAPDAASAAQERPDLWRWTFDLATGAVHERALAPGWETALADERVCGRAHRHVFGSREGAAGPELVRHDLVTGGVQAYELGRGLRAGRPVFVPRHGGQHGDAEGDGWILVFAHDDAHRRGELLVFDALDLPGGPYAAVRVPDASPEAYRAVWLPA</sequence>
<evidence type="ECO:0000256" key="2">
    <source>
        <dbReference type="ARBA" id="ARBA00022723"/>
    </source>
</evidence>
<dbReference type="GO" id="GO:0046872">
    <property type="term" value="F:metal ion binding"/>
    <property type="evidence" value="ECO:0007669"/>
    <property type="project" value="UniProtKB-KW"/>
</dbReference>
<keyword evidence="9" id="KW-1185">Reference proteome</keyword>
<feature type="compositionally biased region" description="Low complexity" evidence="7">
    <location>
        <begin position="1"/>
        <end position="15"/>
    </location>
</feature>
<dbReference type="Proteomes" id="UP001143474">
    <property type="component" value="Unassembled WGS sequence"/>
</dbReference>
<dbReference type="GO" id="GO:0016121">
    <property type="term" value="P:carotene catabolic process"/>
    <property type="evidence" value="ECO:0007669"/>
    <property type="project" value="TreeGrafter"/>
</dbReference>
<dbReference type="GO" id="GO:0010436">
    <property type="term" value="F:carotenoid dioxygenase activity"/>
    <property type="evidence" value="ECO:0007669"/>
    <property type="project" value="TreeGrafter"/>
</dbReference>
<comment type="cofactor">
    <cofactor evidence="5 6">
        <name>Fe(2+)</name>
        <dbReference type="ChEBI" id="CHEBI:29033"/>
    </cofactor>
    <text evidence="5 6">Binds 1 Fe(2+) ion per subunit.</text>
</comment>
<gene>
    <name evidence="8" type="ORF">GCM10017600_57030</name>
</gene>
<reference evidence="8" key="2">
    <citation type="submission" date="2023-01" db="EMBL/GenBank/DDBJ databases">
        <authorList>
            <person name="Sun Q."/>
            <person name="Evtushenko L."/>
        </authorList>
    </citation>
    <scope>NUCLEOTIDE SEQUENCE</scope>
    <source>
        <strain evidence="8">VKM Ac-2007</strain>
    </source>
</reference>
<dbReference type="EC" id="1.13.11.-" evidence="6"/>
<dbReference type="Pfam" id="PF03055">
    <property type="entry name" value="RPE65"/>
    <property type="match status" value="1"/>
</dbReference>
<protein>
    <recommendedName>
        <fullName evidence="6">Dioxygenase</fullName>
        <ecNumber evidence="6">1.13.11.-</ecNumber>
    </recommendedName>
</protein>
<keyword evidence="6 8" id="KW-0223">Dioxygenase</keyword>
<keyword evidence="3 6" id="KW-0560">Oxidoreductase</keyword>
<proteinExistence type="inferred from homology"/>
<dbReference type="RefSeq" id="WP_271220625.1">
    <property type="nucleotide sequence ID" value="NZ_BAAAVD010000004.1"/>
</dbReference>
<feature type="binding site" evidence="5">
    <location>
        <position position="228"/>
    </location>
    <ligand>
        <name>Fe cation</name>
        <dbReference type="ChEBI" id="CHEBI:24875"/>
        <note>catalytic</note>
    </ligand>
</feature>